<sequence length="99" mass="11404">MMTDTEIYNQKLANLNFRAKLRNVINTNQEVMDAQDNNMVKPILDEEVYKHTAKTNKSTKQQWDILSKQIKTSTTADMNYLQEAAERIAHTVKGRGETS</sequence>
<organism evidence="1 2">
    <name type="scientific">Candida viswanathii</name>
    <dbReference type="NCBI Taxonomy" id="5486"/>
    <lineage>
        <taxon>Eukaryota</taxon>
        <taxon>Fungi</taxon>
        <taxon>Dikarya</taxon>
        <taxon>Ascomycota</taxon>
        <taxon>Saccharomycotina</taxon>
        <taxon>Pichiomycetes</taxon>
        <taxon>Debaryomycetaceae</taxon>
        <taxon>Candida/Lodderomyces clade</taxon>
        <taxon>Candida</taxon>
    </lineage>
</organism>
<proteinExistence type="predicted"/>
<gene>
    <name evidence="1" type="ORF">Cantr_07314</name>
</gene>
<reference evidence="1 2" key="1">
    <citation type="submission" date="2018-06" db="EMBL/GenBank/DDBJ databases">
        <title>Whole genome sequencing of Candida tropicalis (genome annotated by CSBL at Korea University).</title>
        <authorList>
            <person name="Ahn J."/>
        </authorList>
    </citation>
    <scope>NUCLEOTIDE SEQUENCE [LARGE SCALE GENOMIC DNA]</scope>
    <source>
        <strain evidence="1 2">ATCC 20962</strain>
    </source>
</reference>
<evidence type="ECO:0000313" key="1">
    <source>
        <dbReference type="EMBL" id="RCK58807.1"/>
    </source>
</evidence>
<dbReference type="OrthoDB" id="10604191at2759"/>
<protein>
    <submittedName>
        <fullName evidence="1">Uncharacterized protein</fullName>
    </submittedName>
</protein>
<dbReference type="AlphaFoldDB" id="A0A367XYX1"/>
<dbReference type="EMBL" id="QLNQ01000027">
    <property type="protein sequence ID" value="RCK58807.1"/>
    <property type="molecule type" value="Genomic_DNA"/>
</dbReference>
<accession>A0A367XYX1</accession>
<evidence type="ECO:0000313" key="2">
    <source>
        <dbReference type="Proteomes" id="UP000253472"/>
    </source>
</evidence>
<keyword evidence="2" id="KW-1185">Reference proteome</keyword>
<name>A0A367XYX1_9ASCO</name>
<comment type="caution">
    <text evidence="1">The sequence shown here is derived from an EMBL/GenBank/DDBJ whole genome shotgun (WGS) entry which is preliminary data.</text>
</comment>
<dbReference type="Proteomes" id="UP000253472">
    <property type="component" value="Unassembled WGS sequence"/>
</dbReference>